<protein>
    <submittedName>
        <fullName evidence="1">Uncharacterized protein</fullName>
    </submittedName>
</protein>
<dbReference type="AlphaFoldDB" id="A0A969PNM0"/>
<organism evidence="1 2">
    <name type="scientific">Alkalicoccus luteus</name>
    <dbReference type="NCBI Taxonomy" id="1237094"/>
    <lineage>
        <taxon>Bacteria</taxon>
        <taxon>Bacillati</taxon>
        <taxon>Bacillota</taxon>
        <taxon>Bacilli</taxon>
        <taxon>Bacillales</taxon>
        <taxon>Bacillaceae</taxon>
        <taxon>Alkalicoccus</taxon>
    </lineage>
</organism>
<evidence type="ECO:0000313" key="1">
    <source>
        <dbReference type="EMBL" id="NJP37527.1"/>
    </source>
</evidence>
<gene>
    <name evidence="1" type="ORF">HCN83_07995</name>
</gene>
<reference evidence="1 2" key="1">
    <citation type="submission" date="2020-03" db="EMBL/GenBank/DDBJ databases">
        <title>Assessment of the enzymatic potential of alkaline-tolerant lipase obtained from Bacillus luteus H11 (technogenic soil) for the bioremediation of saline soils contaminated with petroleum substances.</title>
        <authorList>
            <person name="Kalwasinska A."/>
        </authorList>
    </citation>
    <scope>NUCLEOTIDE SEQUENCE [LARGE SCALE GENOMIC DNA]</scope>
    <source>
        <strain evidence="1 2">H11</strain>
    </source>
</reference>
<accession>A0A969PNM0</accession>
<evidence type="ECO:0000313" key="2">
    <source>
        <dbReference type="Proteomes" id="UP000752012"/>
    </source>
</evidence>
<name>A0A969PNM0_9BACI</name>
<sequence>MPVLHRIYDKRKKQSRLPVVTLFSTNQSRFPDVSGVHVEAAQFEDSVPFRSANGIHARAEPDRFLKASREMPVSE</sequence>
<dbReference type="EMBL" id="JAATHJ010000009">
    <property type="protein sequence ID" value="NJP37527.1"/>
    <property type="molecule type" value="Genomic_DNA"/>
</dbReference>
<proteinExistence type="predicted"/>
<comment type="caution">
    <text evidence="1">The sequence shown here is derived from an EMBL/GenBank/DDBJ whole genome shotgun (WGS) entry which is preliminary data.</text>
</comment>
<keyword evidence="2" id="KW-1185">Reference proteome</keyword>
<dbReference type="Proteomes" id="UP000752012">
    <property type="component" value="Unassembled WGS sequence"/>
</dbReference>